<gene>
    <name evidence="1" type="ORF">VSDG_08869</name>
</gene>
<dbReference type="EMBL" id="LJZO01000060">
    <property type="protein sequence ID" value="ROV89149.1"/>
    <property type="molecule type" value="Genomic_DNA"/>
</dbReference>
<accession>A0A423VE40</accession>
<proteinExistence type="predicted"/>
<sequence>MATAEQITTSATATAQGLIAADAKITSIYPSTLRITTSSVAKCKLAGKEPKEMKEKAAAILTNAMPTVSGCVEAIAKDPKQLELNDPDVLGVQAISLAAFGTPIGSTSGKK</sequence>
<organism evidence="1 2">
    <name type="scientific">Cytospora chrysosperma</name>
    <name type="common">Cytospora canker fungus</name>
    <name type="synonym">Sphaeria chrysosperma</name>
    <dbReference type="NCBI Taxonomy" id="252740"/>
    <lineage>
        <taxon>Eukaryota</taxon>
        <taxon>Fungi</taxon>
        <taxon>Dikarya</taxon>
        <taxon>Ascomycota</taxon>
        <taxon>Pezizomycotina</taxon>
        <taxon>Sordariomycetes</taxon>
        <taxon>Sordariomycetidae</taxon>
        <taxon>Diaporthales</taxon>
        <taxon>Cytosporaceae</taxon>
        <taxon>Cytospora</taxon>
    </lineage>
</organism>
<dbReference type="AlphaFoldDB" id="A0A423VE40"/>
<dbReference type="OrthoDB" id="5189595at2759"/>
<dbReference type="Proteomes" id="UP000284375">
    <property type="component" value="Unassembled WGS sequence"/>
</dbReference>
<keyword evidence="2" id="KW-1185">Reference proteome</keyword>
<evidence type="ECO:0000313" key="2">
    <source>
        <dbReference type="Proteomes" id="UP000284375"/>
    </source>
</evidence>
<reference evidence="1 2" key="1">
    <citation type="submission" date="2015-09" db="EMBL/GenBank/DDBJ databases">
        <title>Host preference determinants of Valsa canker pathogens revealed by comparative genomics.</title>
        <authorList>
            <person name="Yin Z."/>
            <person name="Huang L."/>
        </authorList>
    </citation>
    <scope>NUCLEOTIDE SEQUENCE [LARGE SCALE GENOMIC DNA]</scope>
    <source>
        <strain evidence="1 2">YSFL</strain>
    </source>
</reference>
<protein>
    <submittedName>
        <fullName evidence="1">Uncharacterized protein</fullName>
    </submittedName>
</protein>
<evidence type="ECO:0000313" key="1">
    <source>
        <dbReference type="EMBL" id="ROV89149.1"/>
    </source>
</evidence>
<comment type="caution">
    <text evidence="1">The sequence shown here is derived from an EMBL/GenBank/DDBJ whole genome shotgun (WGS) entry which is preliminary data.</text>
</comment>
<name>A0A423VE40_CYTCH</name>